<feature type="transmembrane region" description="Helical" evidence="5">
    <location>
        <begin position="267"/>
        <end position="291"/>
    </location>
</feature>
<accession>X6N9Z9</accession>
<protein>
    <recommendedName>
        <fullName evidence="6">TRAF-type domain-containing protein</fullName>
    </recommendedName>
</protein>
<evidence type="ECO:0000256" key="3">
    <source>
        <dbReference type="ARBA" id="ARBA00022833"/>
    </source>
</evidence>
<evidence type="ECO:0000256" key="2">
    <source>
        <dbReference type="ARBA" id="ARBA00022771"/>
    </source>
</evidence>
<evidence type="ECO:0000256" key="4">
    <source>
        <dbReference type="SAM" id="MobiDB-lite"/>
    </source>
</evidence>
<keyword evidence="5" id="KW-1133">Transmembrane helix</keyword>
<keyword evidence="5" id="KW-0812">Transmembrane</keyword>
<dbReference type="GO" id="GO:0008270">
    <property type="term" value="F:zinc ion binding"/>
    <property type="evidence" value="ECO:0007669"/>
    <property type="project" value="UniProtKB-KW"/>
</dbReference>
<keyword evidence="1" id="KW-0479">Metal-binding</keyword>
<dbReference type="Pfam" id="PF02176">
    <property type="entry name" value="zf-TRAF"/>
    <property type="match status" value="1"/>
</dbReference>
<sequence length="352" mass="40255">MEINCPQHKDMDESLIIGENCLKQFLSQNPDSCPVTPHKNCLYSQNRLAKRYIGELLVTCARQFEQKDDQENKVEDTSVPLCCDFKGTIKQVDDHLENACCLKSVKCWFESFGCDDTCAKSTLRDHLASAMKFHFDLVMKSFEALKQTIQQQQVFQIFFFFFLYILDTRIKVGKCNTQIGGAIERRRDCTFETKARTISLFSSLFVCLFKTTLLEMEKLKQETLSAKAINNSKNPSVSGGRKATAPVSGQKKSATNKQKIYPRKKTLAILVALTMEEPLLVVLMTLIMVMGDTMVMEEALMAVDTTEEIRKIYKQHFSLFCFLLVILSIGEIQTYLHFDLAYLYLSKGNIFF</sequence>
<name>X6N9Z9_RETFI</name>
<keyword evidence="2" id="KW-0863">Zinc-finger</keyword>
<feature type="domain" description="TRAF-type" evidence="6">
    <location>
        <begin position="82"/>
        <end position="126"/>
    </location>
</feature>
<keyword evidence="3" id="KW-0862">Zinc</keyword>
<evidence type="ECO:0000313" key="8">
    <source>
        <dbReference type="Proteomes" id="UP000023152"/>
    </source>
</evidence>
<proteinExistence type="predicted"/>
<keyword evidence="8" id="KW-1185">Reference proteome</keyword>
<dbReference type="AlphaFoldDB" id="X6N9Z9"/>
<evidence type="ECO:0000256" key="5">
    <source>
        <dbReference type="SAM" id="Phobius"/>
    </source>
</evidence>
<keyword evidence="5" id="KW-0472">Membrane</keyword>
<evidence type="ECO:0000259" key="6">
    <source>
        <dbReference type="Pfam" id="PF02176"/>
    </source>
</evidence>
<reference evidence="7 8" key="1">
    <citation type="journal article" date="2013" name="Curr. Biol.">
        <title>The Genome of the Foraminiferan Reticulomyxa filosa.</title>
        <authorList>
            <person name="Glockner G."/>
            <person name="Hulsmann N."/>
            <person name="Schleicher M."/>
            <person name="Noegel A.A."/>
            <person name="Eichinger L."/>
            <person name="Gallinger C."/>
            <person name="Pawlowski J."/>
            <person name="Sierra R."/>
            <person name="Euteneuer U."/>
            <person name="Pillet L."/>
            <person name="Moustafa A."/>
            <person name="Platzer M."/>
            <person name="Groth M."/>
            <person name="Szafranski K."/>
            <person name="Schliwa M."/>
        </authorList>
    </citation>
    <scope>NUCLEOTIDE SEQUENCE [LARGE SCALE GENOMIC DNA]</scope>
</reference>
<evidence type="ECO:0000256" key="1">
    <source>
        <dbReference type="ARBA" id="ARBA00022723"/>
    </source>
</evidence>
<feature type="transmembrane region" description="Helical" evidence="5">
    <location>
        <begin position="317"/>
        <end position="338"/>
    </location>
</feature>
<gene>
    <name evidence="7" type="ORF">RFI_14460</name>
</gene>
<organism evidence="7 8">
    <name type="scientific">Reticulomyxa filosa</name>
    <dbReference type="NCBI Taxonomy" id="46433"/>
    <lineage>
        <taxon>Eukaryota</taxon>
        <taxon>Sar</taxon>
        <taxon>Rhizaria</taxon>
        <taxon>Retaria</taxon>
        <taxon>Foraminifera</taxon>
        <taxon>Monothalamids</taxon>
        <taxon>Reticulomyxidae</taxon>
        <taxon>Reticulomyxa</taxon>
    </lineage>
</organism>
<dbReference type="InterPro" id="IPR001293">
    <property type="entry name" value="Znf_TRAF"/>
</dbReference>
<dbReference type="Proteomes" id="UP000023152">
    <property type="component" value="Unassembled WGS sequence"/>
</dbReference>
<comment type="caution">
    <text evidence="7">The sequence shown here is derived from an EMBL/GenBank/DDBJ whole genome shotgun (WGS) entry which is preliminary data.</text>
</comment>
<dbReference type="EMBL" id="ASPP01010508">
    <property type="protein sequence ID" value="ETO22733.1"/>
    <property type="molecule type" value="Genomic_DNA"/>
</dbReference>
<evidence type="ECO:0000313" key="7">
    <source>
        <dbReference type="EMBL" id="ETO22733.1"/>
    </source>
</evidence>
<feature type="region of interest" description="Disordered" evidence="4">
    <location>
        <begin position="230"/>
        <end position="251"/>
    </location>
</feature>